<dbReference type="Proteomes" id="UP000051749">
    <property type="component" value="Unassembled WGS sequence"/>
</dbReference>
<keyword evidence="4" id="KW-0067">ATP-binding</keyword>
<gene>
    <name evidence="7" type="ORF">IV87_GL000194</name>
    <name evidence="8" type="ORF">SAMN04487973_10269</name>
</gene>
<name>A0A0R2K7H4_9LACO</name>
<protein>
    <recommendedName>
        <fullName evidence="5">Thiamine diphosphokinase</fullName>
        <ecNumber evidence="5">2.7.6.2</ecNumber>
    </recommendedName>
</protein>
<keyword evidence="3 7" id="KW-0418">Kinase</keyword>
<dbReference type="EMBL" id="FOGK01000002">
    <property type="protein sequence ID" value="SER15067.1"/>
    <property type="molecule type" value="Genomic_DNA"/>
</dbReference>
<dbReference type="EMBL" id="JQBY01000010">
    <property type="protein sequence ID" value="KRN82439.1"/>
    <property type="molecule type" value="Genomic_DNA"/>
</dbReference>
<dbReference type="InterPro" id="IPR053149">
    <property type="entry name" value="TPK"/>
</dbReference>
<reference evidence="8 10" key="2">
    <citation type="submission" date="2016-10" db="EMBL/GenBank/DDBJ databases">
        <authorList>
            <person name="Varghese N."/>
            <person name="Submissions S."/>
        </authorList>
    </citation>
    <scope>NUCLEOTIDE SEQUENCE [LARGE SCALE GENOMIC DNA]</scope>
    <source>
        <strain evidence="8 10">CGMCC 1.3889</strain>
    </source>
</reference>
<dbReference type="GO" id="GO:0005524">
    <property type="term" value="F:ATP binding"/>
    <property type="evidence" value="ECO:0007669"/>
    <property type="project" value="UniProtKB-KW"/>
</dbReference>
<dbReference type="InterPro" id="IPR036759">
    <property type="entry name" value="TPK_catalytic_sf"/>
</dbReference>
<evidence type="ECO:0000256" key="1">
    <source>
        <dbReference type="ARBA" id="ARBA00022679"/>
    </source>
</evidence>
<dbReference type="OrthoDB" id="9804377at2"/>
<evidence type="ECO:0000256" key="2">
    <source>
        <dbReference type="ARBA" id="ARBA00022741"/>
    </source>
</evidence>
<feature type="domain" description="Thiamin pyrophosphokinase thiamin-binding" evidence="6">
    <location>
        <begin position="142"/>
        <end position="206"/>
    </location>
</feature>
<organism evidence="7 9">
    <name type="scientific">Pediococcus ethanolidurans</name>
    <dbReference type="NCBI Taxonomy" id="319653"/>
    <lineage>
        <taxon>Bacteria</taxon>
        <taxon>Bacillati</taxon>
        <taxon>Bacillota</taxon>
        <taxon>Bacilli</taxon>
        <taxon>Lactobacillales</taxon>
        <taxon>Lactobacillaceae</taxon>
        <taxon>Pediococcus</taxon>
    </lineage>
</organism>
<dbReference type="Pfam" id="PF04265">
    <property type="entry name" value="TPK_B1_binding"/>
    <property type="match status" value="1"/>
</dbReference>
<reference evidence="7 9" key="1">
    <citation type="journal article" date="2015" name="Genome Announc.">
        <title>Expanding the biotechnology potential of lactobacilli through comparative genomics of 213 strains and associated genera.</title>
        <authorList>
            <person name="Sun Z."/>
            <person name="Harris H.M."/>
            <person name="McCann A."/>
            <person name="Guo C."/>
            <person name="Argimon S."/>
            <person name="Zhang W."/>
            <person name="Yang X."/>
            <person name="Jeffery I.B."/>
            <person name="Cooney J.C."/>
            <person name="Kagawa T.F."/>
            <person name="Liu W."/>
            <person name="Song Y."/>
            <person name="Salvetti E."/>
            <person name="Wrobel A."/>
            <person name="Rasinkangas P."/>
            <person name="Parkhill J."/>
            <person name="Rea M.C."/>
            <person name="O'Sullivan O."/>
            <person name="Ritari J."/>
            <person name="Douillard F.P."/>
            <person name="Paul Ross R."/>
            <person name="Yang R."/>
            <person name="Briner A.E."/>
            <person name="Felis G.E."/>
            <person name="de Vos W.M."/>
            <person name="Barrangou R."/>
            <person name="Klaenhammer T.R."/>
            <person name="Caufield P.W."/>
            <person name="Cui Y."/>
            <person name="Zhang H."/>
            <person name="O'Toole P.W."/>
        </authorList>
    </citation>
    <scope>NUCLEOTIDE SEQUENCE [LARGE SCALE GENOMIC DNA]</scope>
    <source>
        <strain evidence="7 9">DSM 22301</strain>
    </source>
</reference>
<sequence>MQVNILAGGPQQVYPEDIFKQTKNWIGVDRGSLFLLHHHIIPCMAIGDFDSMSQSELVEIKGKVSQIIQVNPIKDDTDTELALSKAFTRFDADEVTIYGATGGRLDHFLSNFLMLLKPQFKQYAQKIRIVDRQNSLLFFNPGKHILRRQPNYKYLSFIALGNVEDLTLPDEKYKLNEQSDIYPVAYISNEFISEQATLSFSTGMVAAIYSRDYVK</sequence>
<dbReference type="GO" id="GO:0004788">
    <property type="term" value="F:thiamine diphosphokinase activity"/>
    <property type="evidence" value="ECO:0007669"/>
    <property type="project" value="UniProtKB-UniRule"/>
</dbReference>
<dbReference type="GO" id="GO:0016301">
    <property type="term" value="F:kinase activity"/>
    <property type="evidence" value="ECO:0007669"/>
    <property type="project" value="UniProtKB-KW"/>
</dbReference>
<dbReference type="GeneID" id="76043561"/>
<dbReference type="STRING" id="319653.SAMN04487973_10269"/>
<dbReference type="PANTHER" id="PTHR41299:SF1">
    <property type="entry name" value="THIAMINE PYROPHOSPHOKINASE"/>
    <property type="match status" value="1"/>
</dbReference>
<keyword evidence="10" id="KW-1185">Reference proteome</keyword>
<dbReference type="GO" id="GO:0009229">
    <property type="term" value="P:thiamine diphosphate biosynthetic process"/>
    <property type="evidence" value="ECO:0007669"/>
    <property type="project" value="InterPro"/>
</dbReference>
<dbReference type="NCBIfam" id="TIGR01378">
    <property type="entry name" value="thi_PPkinase"/>
    <property type="match status" value="1"/>
</dbReference>
<dbReference type="InterPro" id="IPR007371">
    <property type="entry name" value="TPK_catalytic"/>
</dbReference>
<dbReference type="SMART" id="SM00983">
    <property type="entry name" value="TPK_B1_binding"/>
    <property type="match status" value="1"/>
</dbReference>
<dbReference type="EC" id="2.7.6.2" evidence="5"/>
<dbReference type="Gene3D" id="3.40.50.10240">
    <property type="entry name" value="Thiamin pyrophosphokinase, catalytic domain"/>
    <property type="match status" value="1"/>
</dbReference>
<keyword evidence="2" id="KW-0547">Nucleotide-binding</keyword>
<dbReference type="InterPro" id="IPR006282">
    <property type="entry name" value="Thi_PPkinase"/>
</dbReference>
<dbReference type="InterPro" id="IPR007373">
    <property type="entry name" value="Thiamin_PyroPKinase_B1-bd"/>
</dbReference>
<evidence type="ECO:0000256" key="3">
    <source>
        <dbReference type="ARBA" id="ARBA00022777"/>
    </source>
</evidence>
<dbReference type="PANTHER" id="PTHR41299">
    <property type="entry name" value="THIAMINE PYROPHOSPHOKINASE"/>
    <property type="match status" value="1"/>
</dbReference>
<dbReference type="CDD" id="cd07995">
    <property type="entry name" value="TPK"/>
    <property type="match status" value="1"/>
</dbReference>
<comment type="caution">
    <text evidence="7">The sequence shown here is derived from an EMBL/GenBank/DDBJ whole genome shotgun (WGS) entry which is preliminary data.</text>
</comment>
<dbReference type="RefSeq" id="WP_057806216.1">
    <property type="nucleotide sequence ID" value="NZ_BJYP01000005.1"/>
</dbReference>
<dbReference type="GO" id="GO:0030975">
    <property type="term" value="F:thiamine binding"/>
    <property type="evidence" value="ECO:0007669"/>
    <property type="project" value="InterPro"/>
</dbReference>
<dbReference type="Proteomes" id="UP000182818">
    <property type="component" value="Unassembled WGS sequence"/>
</dbReference>
<dbReference type="PATRIC" id="fig|319653.3.peg.199"/>
<dbReference type="GO" id="GO:0006772">
    <property type="term" value="P:thiamine metabolic process"/>
    <property type="evidence" value="ECO:0007669"/>
    <property type="project" value="UniProtKB-UniRule"/>
</dbReference>
<evidence type="ECO:0000313" key="9">
    <source>
        <dbReference type="Proteomes" id="UP000051749"/>
    </source>
</evidence>
<keyword evidence="1" id="KW-0808">Transferase</keyword>
<dbReference type="SUPFAM" id="SSF63999">
    <property type="entry name" value="Thiamin pyrophosphokinase, catalytic domain"/>
    <property type="match status" value="1"/>
</dbReference>
<evidence type="ECO:0000259" key="6">
    <source>
        <dbReference type="SMART" id="SM00983"/>
    </source>
</evidence>
<evidence type="ECO:0000313" key="10">
    <source>
        <dbReference type="Proteomes" id="UP000182818"/>
    </source>
</evidence>
<accession>A0A0R2K7H4</accession>
<evidence type="ECO:0000256" key="4">
    <source>
        <dbReference type="ARBA" id="ARBA00022840"/>
    </source>
</evidence>
<dbReference type="AlphaFoldDB" id="A0A0R2K7H4"/>
<dbReference type="Pfam" id="PF04263">
    <property type="entry name" value="TPK_catalytic"/>
    <property type="match status" value="1"/>
</dbReference>
<evidence type="ECO:0000313" key="7">
    <source>
        <dbReference type="EMBL" id="KRN82439.1"/>
    </source>
</evidence>
<evidence type="ECO:0000256" key="5">
    <source>
        <dbReference type="NCBIfam" id="TIGR01378"/>
    </source>
</evidence>
<evidence type="ECO:0000313" key="8">
    <source>
        <dbReference type="EMBL" id="SER15067.1"/>
    </source>
</evidence>
<proteinExistence type="predicted"/>